<proteinExistence type="predicted"/>
<evidence type="ECO:0000313" key="2">
    <source>
        <dbReference type="EMBL" id="BAP85925.1"/>
    </source>
</evidence>
<keyword evidence="1" id="KW-0472">Membrane</keyword>
<dbReference type="InterPro" id="IPR025270">
    <property type="entry name" value="DUF4044"/>
</dbReference>
<keyword evidence="1" id="KW-0812">Transmembrane</keyword>
<dbReference type="STRING" id="1291742.LOOC260_113890"/>
<evidence type="ECO:0000313" key="3">
    <source>
        <dbReference type="Proteomes" id="UP000031620"/>
    </source>
</evidence>
<feature type="transmembrane region" description="Helical" evidence="1">
    <location>
        <begin position="12"/>
        <end position="38"/>
    </location>
</feature>
<reference evidence="2 3" key="1">
    <citation type="submission" date="2014-11" db="EMBL/GenBank/DDBJ databases">
        <title>Complete genome sequence and analysis of Lactobacillus hokkaidonensis LOOC260T.</title>
        <authorList>
            <person name="Tanizawa Y."/>
            <person name="Tohno M."/>
            <person name="Kaminuma E."/>
            <person name="Nakamura Y."/>
            <person name="Arita M."/>
        </authorList>
    </citation>
    <scope>NUCLEOTIDE SEQUENCE [LARGE SCALE GENOMIC DNA]</scope>
    <source>
        <strain evidence="2 3">LOOC260</strain>
    </source>
</reference>
<dbReference type="EMBL" id="AP014680">
    <property type="protein sequence ID" value="BAP85925.1"/>
    <property type="molecule type" value="Genomic_DNA"/>
</dbReference>
<dbReference type="RefSeq" id="WP_082232334.1">
    <property type="nucleotide sequence ID" value="NZ_AP014680.1"/>
</dbReference>
<dbReference type="Proteomes" id="UP000031620">
    <property type="component" value="Chromosome"/>
</dbReference>
<sequence>MQKKKRSGFEKITMVAVWVMIISMVGGLILGAVAGLGLY</sequence>
<evidence type="ECO:0008006" key="4">
    <source>
        <dbReference type="Google" id="ProtNLM"/>
    </source>
</evidence>
<dbReference type="AlphaFoldDB" id="A0A0A1GV99"/>
<organism evidence="2 3">
    <name type="scientific">Paucilactobacillus hokkaidonensis JCM 18461</name>
    <dbReference type="NCBI Taxonomy" id="1291742"/>
    <lineage>
        <taxon>Bacteria</taxon>
        <taxon>Bacillati</taxon>
        <taxon>Bacillota</taxon>
        <taxon>Bacilli</taxon>
        <taxon>Lactobacillales</taxon>
        <taxon>Lactobacillaceae</taxon>
        <taxon>Paucilactobacillus</taxon>
    </lineage>
</organism>
<gene>
    <name evidence="2" type="ORF">LOOC260_113890</name>
</gene>
<protein>
    <recommendedName>
        <fullName evidence="4">DUF4044 domain-containing protein</fullName>
    </recommendedName>
</protein>
<name>A0A0A1GV99_9LACO</name>
<evidence type="ECO:0000256" key="1">
    <source>
        <dbReference type="SAM" id="Phobius"/>
    </source>
</evidence>
<dbReference type="Pfam" id="PF13253">
    <property type="entry name" value="DUF4044"/>
    <property type="match status" value="1"/>
</dbReference>
<keyword evidence="1" id="KW-1133">Transmembrane helix</keyword>
<dbReference type="KEGG" id="lho:LOOC260_113890"/>
<dbReference type="HOGENOM" id="CLU_213751_2_0_9"/>
<accession>A0A0A1GV99</accession>